<name>A0A4Q7PL42_9FLAO</name>
<gene>
    <name evidence="1" type="ORF">EV197_0905</name>
</gene>
<dbReference type="Proteomes" id="UP000292262">
    <property type="component" value="Unassembled WGS sequence"/>
</dbReference>
<dbReference type="RefSeq" id="WP_130285504.1">
    <property type="nucleotide sequence ID" value="NZ_SGXE01000001.1"/>
</dbReference>
<dbReference type="AlphaFoldDB" id="A0A4Q7PL42"/>
<comment type="caution">
    <text evidence="1">The sequence shown here is derived from an EMBL/GenBank/DDBJ whole genome shotgun (WGS) entry which is preliminary data.</text>
</comment>
<evidence type="ECO:0000313" key="2">
    <source>
        <dbReference type="Proteomes" id="UP000292262"/>
    </source>
</evidence>
<protein>
    <recommendedName>
        <fullName evidence="3">Co-chaperone DjlA N-terminal domain-containing protein</fullName>
    </recommendedName>
</protein>
<evidence type="ECO:0008006" key="3">
    <source>
        <dbReference type="Google" id="ProtNLM"/>
    </source>
</evidence>
<proteinExistence type="predicted"/>
<organism evidence="1 2">
    <name type="scientific">Aquimarina brevivitae</name>
    <dbReference type="NCBI Taxonomy" id="323412"/>
    <lineage>
        <taxon>Bacteria</taxon>
        <taxon>Pseudomonadati</taxon>
        <taxon>Bacteroidota</taxon>
        <taxon>Flavobacteriia</taxon>
        <taxon>Flavobacteriales</taxon>
        <taxon>Flavobacteriaceae</taxon>
        <taxon>Aquimarina</taxon>
    </lineage>
</organism>
<keyword evidence="2" id="KW-1185">Reference proteome</keyword>
<evidence type="ECO:0000313" key="1">
    <source>
        <dbReference type="EMBL" id="RZS99682.1"/>
    </source>
</evidence>
<accession>A0A4Q7PL42</accession>
<reference evidence="1 2" key="1">
    <citation type="submission" date="2019-02" db="EMBL/GenBank/DDBJ databases">
        <title>Genomic Encyclopedia of Type Strains, Phase IV (KMG-IV): sequencing the most valuable type-strain genomes for metagenomic binning, comparative biology and taxonomic classification.</title>
        <authorList>
            <person name="Goeker M."/>
        </authorList>
    </citation>
    <scope>NUCLEOTIDE SEQUENCE [LARGE SCALE GENOMIC DNA]</scope>
    <source>
        <strain evidence="1 2">DSM 17196</strain>
    </source>
</reference>
<dbReference type="EMBL" id="SGXE01000001">
    <property type="protein sequence ID" value="RZS99682.1"/>
    <property type="molecule type" value="Genomic_DNA"/>
</dbReference>
<sequence>MDTTAKNIPVTFYENLGKLFYAMAAADKVVRKTEVDALKKLVTKEWVPIKQDTDEFGSDTAFQIESVFDWLDNEGTKAQEAFQDFKDYYVTHQEFFSTAIKTKIRQTCDAIAASFSGKNKSELAMLANLHLLFQQ</sequence>
<dbReference type="OrthoDB" id="979732at2"/>